<dbReference type="InterPro" id="IPR013786">
    <property type="entry name" value="AcylCoA_DH/ox_N"/>
</dbReference>
<evidence type="ECO:0000256" key="1">
    <source>
        <dbReference type="ARBA" id="ARBA00001974"/>
    </source>
</evidence>
<dbReference type="Gene3D" id="1.10.540.10">
    <property type="entry name" value="Acyl-CoA dehydrogenase/oxidase, N-terminal domain"/>
    <property type="match status" value="1"/>
</dbReference>
<dbReference type="InterPro" id="IPR050741">
    <property type="entry name" value="Acyl-CoA_dehydrogenase"/>
</dbReference>
<dbReference type="SUPFAM" id="SSF47203">
    <property type="entry name" value="Acyl-CoA dehydrogenase C-terminal domain-like"/>
    <property type="match status" value="1"/>
</dbReference>
<comment type="subunit">
    <text evidence="3">Homodimer.</text>
</comment>
<evidence type="ECO:0000256" key="2">
    <source>
        <dbReference type="ARBA" id="ARBA00009347"/>
    </source>
</evidence>
<dbReference type="GO" id="GO:0050660">
    <property type="term" value="F:flavin adenine dinucleotide binding"/>
    <property type="evidence" value="ECO:0007669"/>
    <property type="project" value="InterPro"/>
</dbReference>
<dbReference type="Gene3D" id="1.20.140.10">
    <property type="entry name" value="Butyryl-CoA Dehydrogenase, subunit A, domain 3"/>
    <property type="match status" value="1"/>
</dbReference>
<comment type="cofactor">
    <cofactor evidence="1 7">
        <name>FAD</name>
        <dbReference type="ChEBI" id="CHEBI:57692"/>
    </cofactor>
</comment>
<evidence type="ECO:0000256" key="4">
    <source>
        <dbReference type="ARBA" id="ARBA00022630"/>
    </source>
</evidence>
<dbReference type="FunFam" id="2.40.110.10:FF:000002">
    <property type="entry name" value="Acyl-CoA dehydrogenase fadE12"/>
    <property type="match status" value="1"/>
</dbReference>
<reference evidence="11 12" key="1">
    <citation type="journal article" date="2014" name="Antonie Van Leeuwenhoek">
        <title>Hyphomonas beringensis sp. nov. and Hyphomonas chukchiensis sp. nov., isolated from surface seawater of the Bering Sea and Chukchi Sea.</title>
        <authorList>
            <person name="Li C."/>
            <person name="Lai Q."/>
            <person name="Li G."/>
            <person name="Dong C."/>
            <person name="Wang J."/>
            <person name="Liao Y."/>
            <person name="Shao Z."/>
        </authorList>
    </citation>
    <scope>NUCLEOTIDE SEQUENCE [LARGE SCALE GENOMIC DNA]</scope>
    <source>
        <strain evidence="11 12">25B14_1</strain>
    </source>
</reference>
<gene>
    <name evidence="11" type="ORF">HY29_02030</name>
</gene>
<feature type="domain" description="Acyl-CoA oxidase/dehydrogenase middle" evidence="9">
    <location>
        <begin position="138"/>
        <end position="239"/>
    </location>
</feature>
<keyword evidence="6 7" id="KW-0560">Oxidoreductase</keyword>
<dbReference type="GO" id="GO:0003995">
    <property type="term" value="F:acyl-CoA dehydrogenase activity"/>
    <property type="evidence" value="ECO:0007669"/>
    <property type="project" value="TreeGrafter"/>
</dbReference>
<dbReference type="EMBL" id="AWFF01000032">
    <property type="protein sequence ID" value="KCZ55009.1"/>
    <property type="molecule type" value="Genomic_DNA"/>
</dbReference>
<dbReference type="PANTHER" id="PTHR48083">
    <property type="entry name" value="MEDIUM-CHAIN SPECIFIC ACYL-COA DEHYDROGENASE, MITOCHONDRIAL-RELATED"/>
    <property type="match status" value="1"/>
</dbReference>
<dbReference type="InterPro" id="IPR037069">
    <property type="entry name" value="AcylCoA_DH/ox_N_sf"/>
</dbReference>
<evidence type="ECO:0000259" key="8">
    <source>
        <dbReference type="Pfam" id="PF00441"/>
    </source>
</evidence>
<dbReference type="PATRIC" id="fig|1280946.3.peg.1477"/>
<protein>
    <submittedName>
        <fullName evidence="11">Acyl-CoA dehydrogenase</fullName>
    </submittedName>
</protein>
<keyword evidence="4 7" id="KW-0285">Flavoprotein</keyword>
<dbReference type="Pfam" id="PF00441">
    <property type="entry name" value="Acyl-CoA_dh_1"/>
    <property type="match status" value="1"/>
</dbReference>
<dbReference type="GO" id="GO:0033539">
    <property type="term" value="P:fatty acid beta-oxidation using acyl-CoA dehydrogenase"/>
    <property type="evidence" value="ECO:0007669"/>
    <property type="project" value="TreeGrafter"/>
</dbReference>
<name>A0A062UEH1_9PROT</name>
<sequence length="422" mass="47126">MHFDFSDKTQEYIDRVQAFMDKHVYPAIPVYEEQHAKDRWGVMPILEELKAKAKAEGLWNLFLPPNAEHDTEEYRGAGLSNAEYAPLSEIMGRVSFGSEVFNCSAPDTGNMEVLHRYGSDAQKEEWLRPLMAGDIRSAFLMTEPLVASSDATNIETSIVRDGDEYVINGRKWWSSGVGDPRCKVAIVMGKTDPDAERHKQQSQILVPMDAPGLKIVRMLPVFGYDDSPHGHAEVVLENVRVPASNLILGEGRGFEIAQGRLGPGRIHHCMRTIGAAEVALEKMAKRLLTRQAFGKNVADHSIWEQRLGEARVEIEMCRLLTLKAAYMMDTVGNKVAKNEIAMIKVAAPRMALKIIDDAIQAHGGGGVTSDFGLAESYAKIRTLRLADGPDEVHLRSIARNEFRKYRDAEYPTHKPESGIQWD</sequence>
<proteinExistence type="inferred from homology"/>
<dbReference type="InterPro" id="IPR036250">
    <property type="entry name" value="AcylCo_DH-like_C"/>
</dbReference>
<dbReference type="AlphaFoldDB" id="A0A062UEH1"/>
<accession>A0A062UEH1</accession>
<feature type="domain" description="Acyl-CoA dehydrogenase/oxidase C-terminal" evidence="8">
    <location>
        <begin position="251"/>
        <end position="400"/>
    </location>
</feature>
<dbReference type="Gene3D" id="2.40.110.10">
    <property type="entry name" value="Butyryl-CoA Dehydrogenase, subunit A, domain 2"/>
    <property type="match status" value="1"/>
</dbReference>
<evidence type="ECO:0000313" key="12">
    <source>
        <dbReference type="Proteomes" id="UP000027037"/>
    </source>
</evidence>
<organism evidence="11 12">
    <name type="scientific">Hyphomonas beringensis</name>
    <dbReference type="NCBI Taxonomy" id="1280946"/>
    <lineage>
        <taxon>Bacteria</taxon>
        <taxon>Pseudomonadati</taxon>
        <taxon>Pseudomonadota</taxon>
        <taxon>Alphaproteobacteria</taxon>
        <taxon>Hyphomonadales</taxon>
        <taxon>Hyphomonadaceae</taxon>
        <taxon>Hyphomonas</taxon>
    </lineage>
</organism>
<comment type="similarity">
    <text evidence="2 7">Belongs to the acyl-CoA dehydrogenase family.</text>
</comment>
<evidence type="ECO:0000259" key="9">
    <source>
        <dbReference type="Pfam" id="PF02770"/>
    </source>
</evidence>
<evidence type="ECO:0000256" key="7">
    <source>
        <dbReference type="RuleBase" id="RU362125"/>
    </source>
</evidence>
<evidence type="ECO:0000256" key="3">
    <source>
        <dbReference type="ARBA" id="ARBA00011738"/>
    </source>
</evidence>
<evidence type="ECO:0000256" key="5">
    <source>
        <dbReference type="ARBA" id="ARBA00022827"/>
    </source>
</evidence>
<dbReference type="Pfam" id="PF02771">
    <property type="entry name" value="Acyl-CoA_dh_N"/>
    <property type="match status" value="1"/>
</dbReference>
<dbReference type="Pfam" id="PF02770">
    <property type="entry name" value="Acyl-CoA_dh_M"/>
    <property type="match status" value="1"/>
</dbReference>
<dbReference type="RefSeq" id="WP_034794887.1">
    <property type="nucleotide sequence ID" value="NZ_AWFF01000032.1"/>
</dbReference>
<dbReference type="SUPFAM" id="SSF56645">
    <property type="entry name" value="Acyl-CoA dehydrogenase NM domain-like"/>
    <property type="match status" value="1"/>
</dbReference>
<dbReference type="InterPro" id="IPR009075">
    <property type="entry name" value="AcylCo_DH/oxidase_C"/>
</dbReference>
<evidence type="ECO:0000313" key="11">
    <source>
        <dbReference type="EMBL" id="KCZ55009.1"/>
    </source>
</evidence>
<evidence type="ECO:0000256" key="6">
    <source>
        <dbReference type="ARBA" id="ARBA00023002"/>
    </source>
</evidence>
<dbReference type="Proteomes" id="UP000027037">
    <property type="component" value="Unassembled WGS sequence"/>
</dbReference>
<evidence type="ECO:0000259" key="10">
    <source>
        <dbReference type="Pfam" id="PF02771"/>
    </source>
</evidence>
<dbReference type="OrthoDB" id="9775090at2"/>
<dbReference type="STRING" id="1280946.HY29_02030"/>
<dbReference type="PANTHER" id="PTHR48083:SF13">
    <property type="entry name" value="ACYL-COA DEHYDROGENASE FAMILY MEMBER 11"/>
    <property type="match status" value="1"/>
</dbReference>
<keyword evidence="5 7" id="KW-0274">FAD</keyword>
<dbReference type="GO" id="GO:0005737">
    <property type="term" value="C:cytoplasm"/>
    <property type="evidence" value="ECO:0007669"/>
    <property type="project" value="TreeGrafter"/>
</dbReference>
<feature type="domain" description="Acyl-CoA dehydrogenase/oxidase N-terminal" evidence="10">
    <location>
        <begin position="7"/>
        <end position="134"/>
    </location>
</feature>
<dbReference type="InterPro" id="IPR009100">
    <property type="entry name" value="AcylCoA_DH/oxidase_NM_dom_sf"/>
</dbReference>
<dbReference type="InterPro" id="IPR046373">
    <property type="entry name" value="Acyl-CoA_Oxase/DH_mid-dom_sf"/>
</dbReference>
<dbReference type="InterPro" id="IPR006091">
    <property type="entry name" value="Acyl-CoA_Oxase/DH_mid-dom"/>
</dbReference>
<keyword evidence="12" id="KW-1185">Reference proteome</keyword>
<dbReference type="eggNOG" id="COG1960">
    <property type="taxonomic scope" value="Bacteria"/>
</dbReference>
<comment type="caution">
    <text evidence="11">The sequence shown here is derived from an EMBL/GenBank/DDBJ whole genome shotgun (WGS) entry which is preliminary data.</text>
</comment>